<dbReference type="SMART" id="SM00881">
    <property type="entry name" value="CoA_binding"/>
    <property type="match status" value="1"/>
</dbReference>
<dbReference type="RefSeq" id="WP_085756493.1">
    <property type="nucleotide sequence ID" value="NZ_CP021023.1"/>
</dbReference>
<dbReference type="InterPro" id="IPR003781">
    <property type="entry name" value="CoA-bd"/>
</dbReference>
<dbReference type="GO" id="GO:0051775">
    <property type="term" value="P:response to redox state"/>
    <property type="evidence" value="ECO:0007669"/>
    <property type="project" value="InterPro"/>
</dbReference>
<dbReference type="Gene3D" id="1.10.10.10">
    <property type="entry name" value="Winged helix-like DNA-binding domain superfamily/Winged helix DNA-binding domain"/>
    <property type="match status" value="1"/>
</dbReference>
<dbReference type="Pfam" id="PF06971">
    <property type="entry name" value="Put_DNA-bind_N"/>
    <property type="match status" value="1"/>
</dbReference>
<dbReference type="AlphaFoldDB" id="A0A1W6LQ32"/>
<dbReference type="PANTHER" id="PTHR35786">
    <property type="entry name" value="REDOX-SENSING TRANSCRIPTIONAL REPRESSOR REX"/>
    <property type="match status" value="1"/>
</dbReference>
<accession>A0A1W6LQ32</accession>
<dbReference type="KEGG" id="pbp:STSP1_02303"/>
<dbReference type="STRING" id="1941349.STSP1_02303"/>
<dbReference type="InterPro" id="IPR036388">
    <property type="entry name" value="WH-like_DNA-bd_sf"/>
</dbReference>
<dbReference type="InterPro" id="IPR009718">
    <property type="entry name" value="Rex_DNA-bd_C_dom"/>
</dbReference>
<reference evidence="9" key="1">
    <citation type="submission" date="2017-04" db="EMBL/GenBank/DDBJ databases">
        <title>Comparative genomics and description of representatives of a novel lineage of planctomycetes thriving in anoxic sediments.</title>
        <authorList>
            <person name="Spring S."/>
            <person name="Bunk B."/>
            <person name="Sproer C."/>
        </authorList>
    </citation>
    <scope>NUCLEOTIDE SEQUENCE [LARGE SCALE GENOMIC DNA]</scope>
    <source>
        <strain evidence="9">ST-PulAB-D4</strain>
    </source>
</reference>
<dbReference type="InterPro" id="IPR036390">
    <property type="entry name" value="WH_DNA-bd_sf"/>
</dbReference>
<comment type="function">
    <text evidence="6">Modulates transcription in response to changes in cellular NADH/NAD(+) redox state.</text>
</comment>
<keyword evidence="9" id="KW-1185">Reference proteome</keyword>
<dbReference type="Proteomes" id="UP000193334">
    <property type="component" value="Chromosome"/>
</dbReference>
<sequence>MIMKVSSVSLPTIKRLPSYLHILRQSLEEGHENISSAYIARALHLEAIQVRKDLSATGISGQSGVGFNIAGLIKHLEDFLGWNNSRDAFLVGCGNLGVALMGYEGFRERGLNIVAGFDVDKNKIGKEISGKKIFSLEKFPDLLERLHIKIGVLTVPQNRAQQVAAYMVESGIEAIWNFTSIRLDIPEHIIVERVELECSLAVLSSRLREKNEESAEDFSGVKV</sequence>
<evidence type="ECO:0000256" key="3">
    <source>
        <dbReference type="ARBA" id="ARBA00023015"/>
    </source>
</evidence>
<dbReference type="NCBIfam" id="NF003996">
    <property type="entry name" value="PRK05472.2-5"/>
    <property type="match status" value="1"/>
</dbReference>
<keyword evidence="4 6" id="KW-0238">DNA-binding</keyword>
<comment type="subunit">
    <text evidence="6">Homodimer.</text>
</comment>
<dbReference type="GO" id="GO:0003677">
    <property type="term" value="F:DNA binding"/>
    <property type="evidence" value="ECO:0007669"/>
    <property type="project" value="UniProtKB-UniRule"/>
</dbReference>
<comment type="similarity">
    <text evidence="6">Belongs to the transcriptional regulatory Rex family.</text>
</comment>
<organism evidence="8 9">
    <name type="scientific">Sedimentisphaera salicampi</name>
    <dbReference type="NCBI Taxonomy" id="1941349"/>
    <lineage>
        <taxon>Bacteria</taxon>
        <taxon>Pseudomonadati</taxon>
        <taxon>Planctomycetota</taxon>
        <taxon>Phycisphaerae</taxon>
        <taxon>Sedimentisphaerales</taxon>
        <taxon>Sedimentisphaeraceae</taxon>
        <taxon>Sedimentisphaera</taxon>
    </lineage>
</organism>
<dbReference type="GO" id="GO:0005737">
    <property type="term" value="C:cytoplasm"/>
    <property type="evidence" value="ECO:0007669"/>
    <property type="project" value="UniProtKB-SubCell"/>
</dbReference>
<dbReference type="PANTHER" id="PTHR35786:SF1">
    <property type="entry name" value="REDOX-SENSING TRANSCRIPTIONAL REPRESSOR REX 1"/>
    <property type="match status" value="1"/>
</dbReference>
<feature type="domain" description="CoA-binding" evidence="7">
    <location>
        <begin position="81"/>
        <end position="182"/>
    </location>
</feature>
<keyword evidence="2 6" id="KW-0678">Repressor</keyword>
<dbReference type="NCBIfam" id="NF003995">
    <property type="entry name" value="PRK05472.2-4"/>
    <property type="match status" value="1"/>
</dbReference>
<feature type="binding site" evidence="6">
    <location>
        <begin position="92"/>
        <end position="97"/>
    </location>
    <ligand>
        <name>NAD(+)</name>
        <dbReference type="ChEBI" id="CHEBI:57540"/>
    </ligand>
</feature>
<dbReference type="HAMAP" id="MF_01131">
    <property type="entry name" value="Rex"/>
    <property type="match status" value="1"/>
</dbReference>
<evidence type="ECO:0000259" key="7">
    <source>
        <dbReference type="SMART" id="SM00881"/>
    </source>
</evidence>
<evidence type="ECO:0000256" key="4">
    <source>
        <dbReference type="ARBA" id="ARBA00023125"/>
    </source>
</evidence>
<evidence type="ECO:0000256" key="6">
    <source>
        <dbReference type="HAMAP-Rule" id="MF_01131"/>
    </source>
</evidence>
<protein>
    <recommendedName>
        <fullName evidence="6">Redox-sensing transcriptional repressor Rex</fullName>
    </recommendedName>
</protein>
<keyword evidence="3 6" id="KW-0805">Transcription regulation</keyword>
<dbReference type="InterPro" id="IPR036291">
    <property type="entry name" value="NAD(P)-bd_dom_sf"/>
</dbReference>
<keyword evidence="6" id="KW-0520">NAD</keyword>
<evidence type="ECO:0000256" key="2">
    <source>
        <dbReference type="ARBA" id="ARBA00022491"/>
    </source>
</evidence>
<feature type="DNA-binding region" description="H-T-H motif" evidence="6">
    <location>
        <begin position="18"/>
        <end position="57"/>
    </location>
</feature>
<comment type="subcellular location">
    <subcellularLocation>
        <location evidence="6">Cytoplasm</location>
    </subcellularLocation>
</comment>
<dbReference type="InterPro" id="IPR022876">
    <property type="entry name" value="Tscrpt_rep_Rex"/>
</dbReference>
<proteinExistence type="inferred from homology"/>
<dbReference type="GO" id="GO:0045892">
    <property type="term" value="P:negative regulation of DNA-templated transcription"/>
    <property type="evidence" value="ECO:0007669"/>
    <property type="project" value="InterPro"/>
</dbReference>
<dbReference type="SUPFAM" id="SSF46785">
    <property type="entry name" value="Winged helix' DNA-binding domain"/>
    <property type="match status" value="1"/>
</dbReference>
<dbReference type="NCBIfam" id="NF003994">
    <property type="entry name" value="PRK05472.2-3"/>
    <property type="match status" value="1"/>
</dbReference>
<keyword evidence="1 6" id="KW-0963">Cytoplasm</keyword>
<evidence type="ECO:0000256" key="1">
    <source>
        <dbReference type="ARBA" id="ARBA00022490"/>
    </source>
</evidence>
<evidence type="ECO:0000313" key="8">
    <source>
        <dbReference type="EMBL" id="ARN57877.1"/>
    </source>
</evidence>
<evidence type="ECO:0000313" key="9">
    <source>
        <dbReference type="Proteomes" id="UP000193334"/>
    </source>
</evidence>
<dbReference type="OrthoDB" id="9784760at2"/>
<dbReference type="Gene3D" id="3.40.50.720">
    <property type="entry name" value="NAD(P)-binding Rossmann-like Domain"/>
    <property type="match status" value="1"/>
</dbReference>
<dbReference type="SUPFAM" id="SSF51735">
    <property type="entry name" value="NAD(P)-binding Rossmann-fold domains"/>
    <property type="match status" value="1"/>
</dbReference>
<dbReference type="EMBL" id="CP021023">
    <property type="protein sequence ID" value="ARN57877.1"/>
    <property type="molecule type" value="Genomic_DNA"/>
</dbReference>
<evidence type="ECO:0000256" key="5">
    <source>
        <dbReference type="ARBA" id="ARBA00023163"/>
    </source>
</evidence>
<keyword evidence="5 6" id="KW-0804">Transcription</keyword>
<dbReference type="Pfam" id="PF02629">
    <property type="entry name" value="CoA_binding"/>
    <property type="match status" value="1"/>
</dbReference>
<gene>
    <name evidence="8" type="primary">rex_2</name>
    <name evidence="6" type="synonym">rex</name>
    <name evidence="8" type="ORF">STSP1_02303</name>
</gene>
<name>A0A1W6LQ32_9BACT</name>
<dbReference type="GO" id="GO:0003700">
    <property type="term" value="F:DNA-binding transcription factor activity"/>
    <property type="evidence" value="ECO:0007669"/>
    <property type="project" value="UniProtKB-UniRule"/>
</dbReference>